<reference evidence="4" key="1">
    <citation type="journal article" date="2006" name="Proc. Natl. Acad. Sci. U.S.A.">
        <title>Genome analysis of the smallest free-living eukaryote Ostreococcus tauri unveils many unique features.</title>
        <authorList>
            <person name="Derelle E."/>
            <person name="Ferraz C."/>
            <person name="Rombauts S."/>
            <person name="Rouze P."/>
            <person name="Worden A.Z."/>
            <person name="Robbens S."/>
            <person name="Partensky F."/>
            <person name="Degroeve S."/>
            <person name="Echeynie S."/>
            <person name="Cooke R."/>
            <person name="Saeys Y."/>
            <person name="Wuyts J."/>
            <person name="Jabbari K."/>
            <person name="Bowler C."/>
            <person name="Panaud O."/>
            <person name="Piegu B."/>
            <person name="Ball S.G."/>
            <person name="Ral J.-P."/>
            <person name="Bouget F.-Y."/>
            <person name="Piganeau G."/>
            <person name="De Baets B."/>
            <person name="Picard A."/>
            <person name="Delseny M."/>
            <person name="Demaille J."/>
            <person name="Van de Peer Y."/>
            <person name="Moreau H."/>
        </authorList>
    </citation>
    <scope>NUCLEOTIDE SEQUENCE [LARGE SCALE GENOMIC DNA]</scope>
    <source>
        <strain evidence="4">OTTH 0595 / CCAP 157/2 / RCC745</strain>
    </source>
</reference>
<dbReference type="AlphaFoldDB" id="A0A090M711"/>
<evidence type="ECO:0000259" key="1">
    <source>
        <dbReference type="Pfam" id="PF04419"/>
    </source>
</evidence>
<organism evidence="3 4">
    <name type="scientific">Ostreococcus tauri</name>
    <name type="common">Marine green alga</name>
    <dbReference type="NCBI Taxonomy" id="70448"/>
    <lineage>
        <taxon>Eukaryota</taxon>
        <taxon>Viridiplantae</taxon>
        <taxon>Chlorophyta</taxon>
        <taxon>Mamiellophyceae</taxon>
        <taxon>Mamiellales</taxon>
        <taxon>Bathycoccaceae</taxon>
        <taxon>Ostreococcus</taxon>
    </lineage>
</organism>
<dbReference type="SUPFAM" id="SSF118359">
    <property type="entry name" value="Expressed protein At2g23090/F21P24.15"/>
    <property type="match status" value="1"/>
</dbReference>
<feature type="domain" description="Small EDRK-rich factor-like N-terminal" evidence="1">
    <location>
        <begin position="3"/>
        <end position="36"/>
    </location>
</feature>
<gene>
    <name evidence="3" type="ORF">OT_ostta06g03500</name>
</gene>
<dbReference type="RefSeq" id="XP_022839271.1">
    <property type="nucleotide sequence ID" value="XM_022984076.1"/>
</dbReference>
<proteinExistence type="predicted"/>
<sequence length="78" mass="8386">MGGGNAQKSAMARKKAQEKLAAKGAGSQLATNAKAMTQMCMVCRTSFLCTLAPAKLKEHSDNKHPKQTFEQCFPNVTL</sequence>
<dbReference type="InterPro" id="IPR007513">
    <property type="entry name" value="SERF-like_N"/>
</dbReference>
<dbReference type="InterPro" id="IPR039438">
    <property type="entry name" value="At2g23090-like_Znf"/>
</dbReference>
<dbReference type="EMBL" id="CAID01000006">
    <property type="protein sequence ID" value="CEF98457.1"/>
    <property type="molecule type" value="Genomic_DNA"/>
</dbReference>
<protein>
    <submittedName>
        <fullName evidence="3">Zinc finger protein 706</fullName>
    </submittedName>
</protein>
<feature type="domain" description="At2g23090-like zinc-binding" evidence="2">
    <location>
        <begin position="40"/>
        <end position="75"/>
    </location>
</feature>
<dbReference type="OrthoDB" id="370932at2759"/>
<dbReference type="InterPro" id="IPR026939">
    <property type="entry name" value="ZNF706/At2g23090_sf"/>
</dbReference>
<dbReference type="Proteomes" id="UP000009170">
    <property type="component" value="Unassembled WGS sequence"/>
</dbReference>
<accession>A0A090M711</accession>
<dbReference type="Pfam" id="PF12907">
    <property type="entry name" value="zf-met2"/>
    <property type="match status" value="1"/>
</dbReference>
<dbReference type="KEGG" id="ota:OT_ostta06g03500"/>
<comment type="caution">
    <text evidence="3">The sequence shown here is derived from an EMBL/GenBank/DDBJ whole genome shotgun (WGS) entry which is preliminary data.</text>
</comment>
<dbReference type="InterPro" id="IPR039713">
    <property type="entry name" value="At2g23090-like"/>
</dbReference>
<evidence type="ECO:0000313" key="3">
    <source>
        <dbReference type="EMBL" id="CEF98457.1"/>
    </source>
</evidence>
<dbReference type="PANTHER" id="PTHR33788">
    <property type="entry name" value="OS07G0114300 PROTEIN"/>
    <property type="match status" value="1"/>
</dbReference>
<keyword evidence="4" id="KW-1185">Reference proteome</keyword>
<dbReference type="InParanoid" id="A0A090M711"/>
<name>A0A090M711_OSTTA</name>
<reference evidence="3 4" key="2">
    <citation type="journal article" date="2014" name="BMC Genomics">
        <title>An improved genome of the model marine alga Ostreococcus tauri unfolds by assessing Illumina de novo assemblies.</title>
        <authorList>
            <person name="Blanc-Mathieu R."/>
            <person name="Verhelst B."/>
            <person name="Derelle E."/>
            <person name="Rombauts S."/>
            <person name="Bouget F.Y."/>
            <person name="Carre I."/>
            <person name="Chateau A."/>
            <person name="Eyre-Walker A."/>
            <person name="Grimsley N."/>
            <person name="Moreau H."/>
            <person name="Piegu B."/>
            <person name="Rivals E."/>
            <person name="Schackwitz W."/>
            <person name="Van de Peer Y."/>
            <person name="Piganeau G."/>
        </authorList>
    </citation>
    <scope>NUCLEOTIDE SEQUENCE [LARGE SCALE GENOMIC DNA]</scope>
    <source>
        <strain evidence="4">OTTH 0595 / CCAP 157/2 / RCC745</strain>
    </source>
</reference>
<dbReference type="PANTHER" id="PTHR33788:SF1">
    <property type="entry name" value="ZINC-BINDING PROTEIN"/>
    <property type="match status" value="1"/>
</dbReference>
<dbReference type="Pfam" id="PF04419">
    <property type="entry name" value="SERF-like_N"/>
    <property type="match status" value="1"/>
</dbReference>
<evidence type="ECO:0000313" key="4">
    <source>
        <dbReference type="Proteomes" id="UP000009170"/>
    </source>
</evidence>
<evidence type="ECO:0000259" key="2">
    <source>
        <dbReference type="Pfam" id="PF12907"/>
    </source>
</evidence>
<dbReference type="FunCoup" id="A0A090M711">
    <property type="interactions" value="390"/>
</dbReference>
<dbReference type="Gene3D" id="4.10.1050.10">
    <property type="entry name" value="At2g23090-like"/>
    <property type="match status" value="1"/>
</dbReference>
<dbReference type="GeneID" id="34945920"/>